<organism evidence="3 4">
    <name type="scientific">Coprinopsis cinerea (strain Okayama-7 / 130 / ATCC MYA-4618 / FGSC 9003)</name>
    <name type="common">Inky cap fungus</name>
    <name type="synonym">Hormographiella aspergillata</name>
    <dbReference type="NCBI Taxonomy" id="240176"/>
    <lineage>
        <taxon>Eukaryota</taxon>
        <taxon>Fungi</taxon>
        <taxon>Dikarya</taxon>
        <taxon>Basidiomycota</taxon>
        <taxon>Agaricomycotina</taxon>
        <taxon>Agaricomycetes</taxon>
        <taxon>Agaricomycetidae</taxon>
        <taxon>Agaricales</taxon>
        <taxon>Agaricineae</taxon>
        <taxon>Psathyrellaceae</taxon>
        <taxon>Coprinopsis</taxon>
    </lineage>
</organism>
<dbReference type="InParanoid" id="A8N9Z4"/>
<evidence type="ECO:0000256" key="1">
    <source>
        <dbReference type="SAM" id="MobiDB-lite"/>
    </source>
</evidence>
<proteinExistence type="predicted"/>
<reference evidence="3 4" key="1">
    <citation type="journal article" date="2010" name="Proc. Natl. Acad. Sci. U.S.A.">
        <title>Insights into evolution of multicellular fungi from the assembled chromosomes of the mushroom Coprinopsis cinerea (Coprinus cinereus).</title>
        <authorList>
            <person name="Stajich J.E."/>
            <person name="Wilke S.K."/>
            <person name="Ahren D."/>
            <person name="Au C.H."/>
            <person name="Birren B.W."/>
            <person name="Borodovsky M."/>
            <person name="Burns C."/>
            <person name="Canback B."/>
            <person name="Casselton L.A."/>
            <person name="Cheng C.K."/>
            <person name="Deng J."/>
            <person name="Dietrich F.S."/>
            <person name="Fargo D.C."/>
            <person name="Farman M.L."/>
            <person name="Gathman A.C."/>
            <person name="Goldberg J."/>
            <person name="Guigo R."/>
            <person name="Hoegger P.J."/>
            <person name="Hooker J.B."/>
            <person name="Huggins A."/>
            <person name="James T.Y."/>
            <person name="Kamada T."/>
            <person name="Kilaru S."/>
            <person name="Kodira C."/>
            <person name="Kues U."/>
            <person name="Kupfer D."/>
            <person name="Kwan H.S."/>
            <person name="Lomsadze A."/>
            <person name="Li W."/>
            <person name="Lilly W.W."/>
            <person name="Ma L.J."/>
            <person name="Mackey A.J."/>
            <person name="Manning G."/>
            <person name="Martin F."/>
            <person name="Muraguchi H."/>
            <person name="Natvig D.O."/>
            <person name="Palmerini H."/>
            <person name="Ramesh M.A."/>
            <person name="Rehmeyer C.J."/>
            <person name="Roe B.A."/>
            <person name="Shenoy N."/>
            <person name="Stanke M."/>
            <person name="Ter-Hovhannisyan V."/>
            <person name="Tunlid A."/>
            <person name="Velagapudi R."/>
            <person name="Vision T.J."/>
            <person name="Zeng Q."/>
            <person name="Zolan M.E."/>
            <person name="Pukkila P.J."/>
        </authorList>
    </citation>
    <scope>NUCLEOTIDE SEQUENCE [LARGE SCALE GENOMIC DNA]</scope>
    <source>
        <strain evidence="4">Okayama-7 / 130 / ATCC MYA-4618 / FGSC 9003</strain>
    </source>
</reference>
<evidence type="ECO:0000256" key="2">
    <source>
        <dbReference type="SAM" id="Phobius"/>
    </source>
</evidence>
<sequence length="349" mass="38029">MTDGSQGQGFGGGVTDKEGWGRQEPQRDDTPKFLEAAAGVVAHFAMSPSATLSKHFLELLRRIYATDLTLQQHERVQLLESIHELEKLVAMDNPSQRDQPLAYPSPSTSSLPSSTSLNTTPPPLGHLSQTHVSLSALPNGSRMDVFVHTSTSTRNDVSPVPPPYEPPPASSSSSVGSRPKAIAITPTTSSSSMLHSAASDVPPFDYFHSIQPAPVGGFSALASKVKLGPSPEEVYSSNQAWSFSHDASDDEFPLIPKELDPWHEEDQDEEEQVKSAVKEEGEETLEAVETPDRKERVGNSTRLKEADDPLRYKHTHFPLLRRLAAQEDPLGIFIVTLISMLVSSLLFMG</sequence>
<protein>
    <submittedName>
        <fullName evidence="3">Uncharacterized protein</fullName>
    </submittedName>
</protein>
<keyword evidence="2" id="KW-0812">Transmembrane</keyword>
<feature type="compositionally biased region" description="Low complexity" evidence="1">
    <location>
        <begin position="170"/>
        <end position="179"/>
    </location>
</feature>
<feature type="region of interest" description="Disordered" evidence="1">
    <location>
        <begin position="263"/>
        <end position="307"/>
    </location>
</feature>
<feature type="compositionally biased region" description="Gly residues" evidence="1">
    <location>
        <begin position="1"/>
        <end position="14"/>
    </location>
</feature>
<dbReference type="VEuPathDB" id="FungiDB:CC1G_05721"/>
<feature type="region of interest" description="Disordered" evidence="1">
    <location>
        <begin position="94"/>
        <end position="129"/>
    </location>
</feature>
<keyword evidence="4" id="KW-1185">Reference proteome</keyword>
<dbReference type="EMBL" id="AACS02000007">
    <property type="protein sequence ID" value="EAU90183.2"/>
    <property type="molecule type" value="Genomic_DNA"/>
</dbReference>
<evidence type="ECO:0000313" key="4">
    <source>
        <dbReference type="Proteomes" id="UP000001861"/>
    </source>
</evidence>
<name>A8N9Z4_COPC7</name>
<feature type="compositionally biased region" description="Low complexity" evidence="1">
    <location>
        <begin position="100"/>
        <end position="119"/>
    </location>
</feature>
<feature type="compositionally biased region" description="Pro residues" evidence="1">
    <location>
        <begin position="159"/>
        <end position="169"/>
    </location>
</feature>
<feature type="transmembrane region" description="Helical" evidence="2">
    <location>
        <begin position="330"/>
        <end position="348"/>
    </location>
</feature>
<keyword evidence="2" id="KW-0472">Membrane</keyword>
<evidence type="ECO:0000313" key="3">
    <source>
        <dbReference type="EMBL" id="EAU90183.2"/>
    </source>
</evidence>
<comment type="caution">
    <text evidence="3">The sequence shown here is derived from an EMBL/GenBank/DDBJ whole genome shotgun (WGS) entry which is preliminary data.</text>
</comment>
<feature type="region of interest" description="Disordered" evidence="1">
    <location>
        <begin position="151"/>
        <end position="179"/>
    </location>
</feature>
<feature type="region of interest" description="Disordered" evidence="1">
    <location>
        <begin position="1"/>
        <end position="32"/>
    </location>
</feature>
<dbReference type="HOGENOM" id="CLU_794566_0_0_1"/>
<dbReference type="AlphaFoldDB" id="A8N9Z4"/>
<accession>A8N9Z4</accession>
<feature type="compositionally biased region" description="Basic and acidic residues" evidence="1">
    <location>
        <begin position="290"/>
        <end position="307"/>
    </location>
</feature>
<dbReference type="KEGG" id="cci:CC1G_05721"/>
<gene>
    <name evidence="3" type="ORF">CC1G_05721</name>
</gene>
<dbReference type="GeneID" id="6008124"/>
<keyword evidence="2" id="KW-1133">Transmembrane helix</keyword>
<dbReference type="RefSeq" id="XP_001831650.2">
    <property type="nucleotide sequence ID" value="XM_001831598.2"/>
</dbReference>
<feature type="compositionally biased region" description="Basic and acidic residues" evidence="1">
    <location>
        <begin position="15"/>
        <end position="32"/>
    </location>
</feature>
<dbReference type="Proteomes" id="UP000001861">
    <property type="component" value="Unassembled WGS sequence"/>
</dbReference>